<dbReference type="GO" id="GO:0000166">
    <property type="term" value="F:nucleotide binding"/>
    <property type="evidence" value="ECO:0007669"/>
    <property type="project" value="UniProtKB-KW"/>
</dbReference>
<evidence type="ECO:0000256" key="5">
    <source>
        <dbReference type="ARBA" id="ARBA00022723"/>
    </source>
</evidence>
<evidence type="ECO:0000256" key="10">
    <source>
        <dbReference type="ARBA" id="ARBA00023285"/>
    </source>
</evidence>
<dbReference type="InterPro" id="IPR030960">
    <property type="entry name" value="DHQS/DOIS_N"/>
</dbReference>
<dbReference type="EMBL" id="FWXO01000004">
    <property type="protein sequence ID" value="SMC74149.1"/>
    <property type="molecule type" value="Genomic_DNA"/>
</dbReference>
<organism evidence="14 15">
    <name type="scientific">Cellulophaga tyrosinoxydans</name>
    <dbReference type="NCBI Taxonomy" id="504486"/>
    <lineage>
        <taxon>Bacteria</taxon>
        <taxon>Pseudomonadati</taxon>
        <taxon>Bacteroidota</taxon>
        <taxon>Flavobacteriia</taxon>
        <taxon>Flavobacteriales</taxon>
        <taxon>Flavobacteriaceae</taxon>
        <taxon>Cellulophaga</taxon>
    </lineage>
</organism>
<dbReference type="InterPro" id="IPR056179">
    <property type="entry name" value="DHQS_C"/>
</dbReference>
<evidence type="ECO:0000256" key="6">
    <source>
        <dbReference type="ARBA" id="ARBA00022741"/>
    </source>
</evidence>
<dbReference type="PANTHER" id="PTHR43622">
    <property type="entry name" value="3-DEHYDROQUINATE SYNTHASE"/>
    <property type="match status" value="1"/>
</dbReference>
<evidence type="ECO:0000256" key="11">
    <source>
        <dbReference type="NCBIfam" id="TIGR01357"/>
    </source>
</evidence>
<dbReference type="Pfam" id="PF01761">
    <property type="entry name" value="DHQ_synthase"/>
    <property type="match status" value="1"/>
</dbReference>
<dbReference type="RefSeq" id="WP_084061867.1">
    <property type="nucleotide sequence ID" value="NZ_FWXO01000004.1"/>
</dbReference>
<feature type="domain" description="3-dehydroquinate synthase N-terminal" evidence="12">
    <location>
        <begin position="62"/>
        <end position="174"/>
    </location>
</feature>
<sequence>MKSITSSSYAVHFNETAYTELNAHLKKANYSKVFILVDENTHNFCLAPFMAEIEGDYDFEIIEIEPGEIYKNIETCTQVWEVLSELDADRKSVLINVGGGVVTDLGGFVASTFKRGIDFINVPTTLLAMVDASVGGKTGVDLGALKNQVGVINQPVMVLVVSSFLQTLEERQLHSGFAEMLKHGLIQDANYWNDLKILNNFTQLDHLIHHSVTIKNKVVLEDPTEQNLRKILNYGHTLGHAVESYFLESPEHELLLHGEAIAAGMILEGFLSHKLTGLPYTELETIKKVFLSRYSKVEFSKNDITEILKLLKFDKKNSHGNINFVLLKKIGEPQIDVKVPQELLEQAFTYYKE</sequence>
<evidence type="ECO:0000256" key="8">
    <source>
        <dbReference type="ARBA" id="ARBA00023027"/>
    </source>
</evidence>
<comment type="cofactor">
    <cofactor evidence="1">
        <name>NAD(+)</name>
        <dbReference type="ChEBI" id="CHEBI:57540"/>
    </cofactor>
</comment>
<evidence type="ECO:0000256" key="4">
    <source>
        <dbReference type="ARBA" id="ARBA00003485"/>
    </source>
</evidence>
<comment type="cofactor">
    <cofactor evidence="3">
        <name>Zn(2+)</name>
        <dbReference type="ChEBI" id="CHEBI:29105"/>
    </cofactor>
</comment>
<dbReference type="GO" id="GO:0003856">
    <property type="term" value="F:3-dehydroquinate synthase activity"/>
    <property type="evidence" value="ECO:0007669"/>
    <property type="project" value="UniProtKB-UniRule"/>
</dbReference>
<evidence type="ECO:0000256" key="1">
    <source>
        <dbReference type="ARBA" id="ARBA00001911"/>
    </source>
</evidence>
<comment type="function">
    <text evidence="4">Catalyzes the conversion of 3-deoxy-D-arabino-heptulosonate 7-phosphate (DAHP) to dehydroquinate (DHQ).</text>
</comment>
<dbReference type="NCBIfam" id="TIGR01357">
    <property type="entry name" value="aroB"/>
    <property type="match status" value="1"/>
</dbReference>
<reference evidence="14 15" key="1">
    <citation type="submission" date="2017-04" db="EMBL/GenBank/DDBJ databases">
        <authorList>
            <person name="Afonso C.L."/>
            <person name="Miller P.J."/>
            <person name="Scott M.A."/>
            <person name="Spackman E."/>
            <person name="Goraichik I."/>
            <person name="Dimitrov K.M."/>
            <person name="Suarez D.L."/>
            <person name="Swayne D.E."/>
        </authorList>
    </citation>
    <scope>NUCLEOTIDE SEQUENCE [LARGE SCALE GENOMIC DNA]</scope>
    <source>
        <strain evidence="14 15">DSM 21164</strain>
    </source>
</reference>
<dbReference type="Gene3D" id="3.40.50.1970">
    <property type="match status" value="1"/>
</dbReference>
<evidence type="ECO:0000256" key="9">
    <source>
        <dbReference type="ARBA" id="ARBA00023239"/>
    </source>
</evidence>
<keyword evidence="9" id="KW-0456">Lyase</keyword>
<dbReference type="InterPro" id="IPR016037">
    <property type="entry name" value="DHQ_synth_AroB"/>
</dbReference>
<keyword evidence="8" id="KW-0520">NAD</keyword>
<feature type="domain" description="3-dehydroquinate synthase C-terminal" evidence="13">
    <location>
        <begin position="176"/>
        <end position="317"/>
    </location>
</feature>
<dbReference type="PANTHER" id="PTHR43622:SF1">
    <property type="entry name" value="3-DEHYDROQUINATE SYNTHASE"/>
    <property type="match status" value="1"/>
</dbReference>
<evidence type="ECO:0000256" key="2">
    <source>
        <dbReference type="ARBA" id="ARBA00001941"/>
    </source>
</evidence>
<dbReference type="STRING" id="504486.SAMN05660703_2546"/>
<dbReference type="CDD" id="cd08195">
    <property type="entry name" value="DHQS"/>
    <property type="match status" value="1"/>
</dbReference>
<protein>
    <recommendedName>
        <fullName evidence="11">3-dehydroquinate synthase</fullName>
        <ecNumber evidence="11">4.2.3.4</ecNumber>
    </recommendedName>
</protein>
<dbReference type="GO" id="GO:0005737">
    <property type="term" value="C:cytoplasm"/>
    <property type="evidence" value="ECO:0007669"/>
    <property type="project" value="InterPro"/>
</dbReference>
<dbReference type="GO" id="GO:0046872">
    <property type="term" value="F:metal ion binding"/>
    <property type="evidence" value="ECO:0007669"/>
    <property type="project" value="UniProtKB-KW"/>
</dbReference>
<name>A0A1W2BMH5_9FLAO</name>
<keyword evidence="10" id="KW-0170">Cobalt</keyword>
<evidence type="ECO:0000259" key="13">
    <source>
        <dbReference type="Pfam" id="PF24621"/>
    </source>
</evidence>
<dbReference type="EC" id="4.2.3.4" evidence="11"/>
<dbReference type="OrthoDB" id="9806583at2"/>
<evidence type="ECO:0000313" key="14">
    <source>
        <dbReference type="EMBL" id="SMC74149.1"/>
    </source>
</evidence>
<dbReference type="Proteomes" id="UP000192360">
    <property type="component" value="Unassembled WGS sequence"/>
</dbReference>
<dbReference type="InterPro" id="IPR050071">
    <property type="entry name" value="Dehydroquinate_synthase"/>
</dbReference>
<dbReference type="InterPro" id="IPR030963">
    <property type="entry name" value="DHQ_synth_fam"/>
</dbReference>
<gene>
    <name evidence="14" type="ORF">SAMN05660703_2546</name>
</gene>
<dbReference type="PIRSF" id="PIRSF001455">
    <property type="entry name" value="DHQ_synth"/>
    <property type="match status" value="1"/>
</dbReference>
<keyword evidence="7" id="KW-0862">Zinc</keyword>
<evidence type="ECO:0000259" key="12">
    <source>
        <dbReference type="Pfam" id="PF01761"/>
    </source>
</evidence>
<dbReference type="SUPFAM" id="SSF56796">
    <property type="entry name" value="Dehydroquinate synthase-like"/>
    <property type="match status" value="1"/>
</dbReference>
<accession>A0A1W2BMH5</accession>
<dbReference type="GO" id="GO:0009073">
    <property type="term" value="P:aromatic amino acid family biosynthetic process"/>
    <property type="evidence" value="ECO:0007669"/>
    <property type="project" value="InterPro"/>
</dbReference>
<evidence type="ECO:0000313" key="15">
    <source>
        <dbReference type="Proteomes" id="UP000192360"/>
    </source>
</evidence>
<dbReference type="AlphaFoldDB" id="A0A1W2BMH5"/>
<keyword evidence="15" id="KW-1185">Reference proteome</keyword>
<evidence type="ECO:0000256" key="3">
    <source>
        <dbReference type="ARBA" id="ARBA00001947"/>
    </source>
</evidence>
<comment type="cofactor">
    <cofactor evidence="2">
        <name>Co(2+)</name>
        <dbReference type="ChEBI" id="CHEBI:48828"/>
    </cofactor>
</comment>
<keyword evidence="5" id="KW-0479">Metal-binding</keyword>
<keyword evidence="6" id="KW-0547">Nucleotide-binding</keyword>
<dbReference type="FunFam" id="3.40.50.1970:FF:000007">
    <property type="entry name" value="Pentafunctional AROM polypeptide"/>
    <property type="match status" value="1"/>
</dbReference>
<dbReference type="Gene3D" id="1.20.1090.10">
    <property type="entry name" value="Dehydroquinate synthase-like - alpha domain"/>
    <property type="match status" value="1"/>
</dbReference>
<dbReference type="GO" id="GO:0009423">
    <property type="term" value="P:chorismate biosynthetic process"/>
    <property type="evidence" value="ECO:0007669"/>
    <property type="project" value="UniProtKB-UniRule"/>
</dbReference>
<dbReference type="Pfam" id="PF24621">
    <property type="entry name" value="DHQS_C"/>
    <property type="match status" value="1"/>
</dbReference>
<evidence type="ECO:0000256" key="7">
    <source>
        <dbReference type="ARBA" id="ARBA00022833"/>
    </source>
</evidence>
<proteinExistence type="predicted"/>